<dbReference type="PANTHER" id="PTHR43537:SF24">
    <property type="entry name" value="GLUCONATE OPERON TRANSCRIPTIONAL REPRESSOR"/>
    <property type="match status" value="1"/>
</dbReference>
<sequence>MNKTEKIYNKLLYDILKNRFYQGQRLIEKDLIGLYKISKTPLREALIKLEKVGLVEKNINRGFLVKRILRKDAEEIYDLREVIDGVSARKVAENITEEKIQKIEKIIYDMKLCIKDKKTNEYVEHDKYFHMVLNKLTGNKRLAEIMQNLNLQVNMLLKTSIKLPKREGRILQ</sequence>
<dbReference type="InterPro" id="IPR000524">
    <property type="entry name" value="Tscrpt_reg_HTH_GntR"/>
</dbReference>
<evidence type="ECO:0000256" key="1">
    <source>
        <dbReference type="ARBA" id="ARBA00023015"/>
    </source>
</evidence>
<dbReference type="Pfam" id="PF07729">
    <property type="entry name" value="FCD"/>
    <property type="match status" value="1"/>
</dbReference>
<proteinExistence type="predicted"/>
<dbReference type="GO" id="GO:0003700">
    <property type="term" value="F:DNA-binding transcription factor activity"/>
    <property type="evidence" value="ECO:0007669"/>
    <property type="project" value="InterPro"/>
</dbReference>
<reference evidence="5" key="1">
    <citation type="journal article" date="2014" name="Front. Microbiol.">
        <title>High frequency of phylogenetically diverse reductive dehalogenase-homologous genes in deep subseafloor sedimentary metagenomes.</title>
        <authorList>
            <person name="Kawai M."/>
            <person name="Futagami T."/>
            <person name="Toyoda A."/>
            <person name="Takaki Y."/>
            <person name="Nishi S."/>
            <person name="Hori S."/>
            <person name="Arai W."/>
            <person name="Tsubouchi T."/>
            <person name="Morono Y."/>
            <person name="Uchiyama I."/>
            <person name="Ito T."/>
            <person name="Fujiyama A."/>
            <person name="Inagaki F."/>
            <person name="Takami H."/>
        </authorList>
    </citation>
    <scope>NUCLEOTIDE SEQUENCE</scope>
    <source>
        <strain evidence="5">Expedition CK06-06</strain>
    </source>
</reference>
<comment type="caution">
    <text evidence="5">The sequence shown here is derived from an EMBL/GenBank/DDBJ whole genome shotgun (WGS) entry which is preliminary data.</text>
</comment>
<accession>X1TJY1</accession>
<dbReference type="GO" id="GO:0003677">
    <property type="term" value="F:DNA binding"/>
    <property type="evidence" value="ECO:0007669"/>
    <property type="project" value="UniProtKB-KW"/>
</dbReference>
<organism evidence="5">
    <name type="scientific">marine sediment metagenome</name>
    <dbReference type="NCBI Taxonomy" id="412755"/>
    <lineage>
        <taxon>unclassified sequences</taxon>
        <taxon>metagenomes</taxon>
        <taxon>ecological metagenomes</taxon>
    </lineage>
</organism>
<dbReference type="PANTHER" id="PTHR43537">
    <property type="entry name" value="TRANSCRIPTIONAL REGULATOR, GNTR FAMILY"/>
    <property type="match status" value="1"/>
</dbReference>
<protein>
    <recommendedName>
        <fullName evidence="4">HTH gntR-type domain-containing protein</fullName>
    </recommendedName>
</protein>
<name>X1TJY1_9ZZZZ</name>
<dbReference type="EMBL" id="BARW01017811">
    <property type="protein sequence ID" value="GAI91661.1"/>
    <property type="molecule type" value="Genomic_DNA"/>
</dbReference>
<feature type="domain" description="HTH gntR-type" evidence="4">
    <location>
        <begin position="1"/>
        <end position="68"/>
    </location>
</feature>
<evidence type="ECO:0000256" key="2">
    <source>
        <dbReference type="ARBA" id="ARBA00023125"/>
    </source>
</evidence>
<evidence type="ECO:0000313" key="5">
    <source>
        <dbReference type="EMBL" id="GAI91661.1"/>
    </source>
</evidence>
<dbReference type="Gene3D" id="1.10.10.10">
    <property type="entry name" value="Winged helix-like DNA-binding domain superfamily/Winged helix DNA-binding domain"/>
    <property type="match status" value="1"/>
</dbReference>
<keyword evidence="2" id="KW-0238">DNA-binding</keyword>
<dbReference type="InterPro" id="IPR011711">
    <property type="entry name" value="GntR_C"/>
</dbReference>
<dbReference type="SUPFAM" id="SSF46785">
    <property type="entry name" value="Winged helix' DNA-binding domain"/>
    <property type="match status" value="1"/>
</dbReference>
<keyword evidence="1" id="KW-0805">Transcription regulation</keyword>
<dbReference type="InterPro" id="IPR036390">
    <property type="entry name" value="WH_DNA-bd_sf"/>
</dbReference>
<dbReference type="Gene3D" id="1.20.120.530">
    <property type="entry name" value="GntR ligand-binding domain-like"/>
    <property type="match status" value="1"/>
</dbReference>
<gene>
    <name evidence="5" type="ORF">S12H4_30663</name>
</gene>
<dbReference type="SUPFAM" id="SSF48008">
    <property type="entry name" value="GntR ligand-binding domain-like"/>
    <property type="match status" value="1"/>
</dbReference>
<evidence type="ECO:0000256" key="3">
    <source>
        <dbReference type="ARBA" id="ARBA00023163"/>
    </source>
</evidence>
<keyword evidence="3" id="KW-0804">Transcription</keyword>
<dbReference type="InterPro" id="IPR008920">
    <property type="entry name" value="TF_FadR/GntR_C"/>
</dbReference>
<dbReference type="InterPro" id="IPR036388">
    <property type="entry name" value="WH-like_DNA-bd_sf"/>
</dbReference>
<dbReference type="PROSITE" id="PS50949">
    <property type="entry name" value="HTH_GNTR"/>
    <property type="match status" value="1"/>
</dbReference>
<dbReference type="AlphaFoldDB" id="X1TJY1"/>
<feature type="non-terminal residue" evidence="5">
    <location>
        <position position="172"/>
    </location>
</feature>
<dbReference type="Pfam" id="PF00392">
    <property type="entry name" value="GntR"/>
    <property type="match status" value="1"/>
</dbReference>
<dbReference type="SMART" id="SM00345">
    <property type="entry name" value="HTH_GNTR"/>
    <property type="match status" value="1"/>
</dbReference>
<evidence type="ECO:0000259" key="4">
    <source>
        <dbReference type="PROSITE" id="PS50949"/>
    </source>
</evidence>